<dbReference type="InParanoid" id="I7M0F4"/>
<reference evidence="4" key="1">
    <citation type="journal article" date="2006" name="PLoS Biol.">
        <title>Macronuclear genome sequence of the ciliate Tetrahymena thermophila, a model eukaryote.</title>
        <authorList>
            <person name="Eisen J.A."/>
            <person name="Coyne R.S."/>
            <person name="Wu M."/>
            <person name="Wu D."/>
            <person name="Thiagarajan M."/>
            <person name="Wortman J.R."/>
            <person name="Badger J.H."/>
            <person name="Ren Q."/>
            <person name="Amedeo P."/>
            <person name="Jones K.M."/>
            <person name="Tallon L.J."/>
            <person name="Delcher A.L."/>
            <person name="Salzberg S.L."/>
            <person name="Silva J.C."/>
            <person name="Haas B.J."/>
            <person name="Majoros W.H."/>
            <person name="Farzad M."/>
            <person name="Carlton J.M."/>
            <person name="Smith R.K. Jr."/>
            <person name="Garg J."/>
            <person name="Pearlman R.E."/>
            <person name="Karrer K.M."/>
            <person name="Sun L."/>
            <person name="Manning G."/>
            <person name="Elde N.C."/>
            <person name="Turkewitz A.P."/>
            <person name="Asai D.J."/>
            <person name="Wilkes D.E."/>
            <person name="Wang Y."/>
            <person name="Cai H."/>
            <person name="Collins K."/>
            <person name="Stewart B.A."/>
            <person name="Lee S.R."/>
            <person name="Wilamowska K."/>
            <person name="Weinberg Z."/>
            <person name="Ruzzo W.L."/>
            <person name="Wloga D."/>
            <person name="Gaertig J."/>
            <person name="Frankel J."/>
            <person name="Tsao C.-C."/>
            <person name="Gorovsky M.A."/>
            <person name="Keeling P.J."/>
            <person name="Waller R.F."/>
            <person name="Patron N.J."/>
            <person name="Cherry J.M."/>
            <person name="Stover N.A."/>
            <person name="Krieger C.J."/>
            <person name="del Toro C."/>
            <person name="Ryder H.F."/>
            <person name="Williamson S.C."/>
            <person name="Barbeau R.A."/>
            <person name="Hamilton E.P."/>
            <person name="Orias E."/>
        </authorList>
    </citation>
    <scope>NUCLEOTIDE SEQUENCE [LARGE SCALE GENOMIC DNA]</scope>
    <source>
        <strain evidence="4">SB210</strain>
    </source>
</reference>
<keyword evidence="4" id="KW-1185">Reference proteome</keyword>
<gene>
    <name evidence="3" type="ORF">TTHERM_00066790</name>
</gene>
<keyword evidence="2" id="KW-0472">Membrane</keyword>
<keyword evidence="2" id="KW-1133">Transmembrane helix</keyword>
<proteinExistence type="predicted"/>
<organism evidence="3 4">
    <name type="scientific">Tetrahymena thermophila (strain SB210)</name>
    <dbReference type="NCBI Taxonomy" id="312017"/>
    <lineage>
        <taxon>Eukaryota</taxon>
        <taxon>Sar</taxon>
        <taxon>Alveolata</taxon>
        <taxon>Ciliophora</taxon>
        <taxon>Intramacronucleata</taxon>
        <taxon>Oligohymenophorea</taxon>
        <taxon>Hymenostomatida</taxon>
        <taxon>Tetrahymenina</taxon>
        <taxon>Tetrahymenidae</taxon>
        <taxon>Tetrahymena</taxon>
    </lineage>
</organism>
<dbReference type="GeneID" id="7841846"/>
<dbReference type="AlphaFoldDB" id="I7M0F4"/>
<dbReference type="EMBL" id="GG662853">
    <property type="protein sequence ID" value="EAR87473.2"/>
    <property type="molecule type" value="Genomic_DNA"/>
</dbReference>
<evidence type="ECO:0000313" key="4">
    <source>
        <dbReference type="Proteomes" id="UP000009168"/>
    </source>
</evidence>
<dbReference type="KEGG" id="tet:TTHERM_00066790"/>
<keyword evidence="2 3" id="KW-0812">Transmembrane</keyword>
<dbReference type="RefSeq" id="XP_001007718.2">
    <property type="nucleotide sequence ID" value="XM_001007718.2"/>
</dbReference>
<evidence type="ECO:0000256" key="1">
    <source>
        <dbReference type="SAM" id="MobiDB-lite"/>
    </source>
</evidence>
<evidence type="ECO:0000313" key="3">
    <source>
        <dbReference type="EMBL" id="EAR87473.2"/>
    </source>
</evidence>
<evidence type="ECO:0000256" key="2">
    <source>
        <dbReference type="SAM" id="Phobius"/>
    </source>
</evidence>
<dbReference type="Proteomes" id="UP000009168">
    <property type="component" value="Unassembled WGS sequence"/>
</dbReference>
<sequence>MIPQSIAQAHSNLIKHFLDSNISRQNTKSFNLLIGIDKQGWAIPYQIKLQTCMIGLSDYGVTAQVKQIKDCFLYLSVDIGKNFNIITCSQMLFNTLFKENQNKNSLDQIRLDLYMPTLASFTKKKQYENSFYETIFVKPKNKSQAQFDNLKQSPEFIELLLQMDIFKISAQCTFIENKFTQILQLKIYEVDLIEENHLKIEFLKQSMDHLEQFQIISQEFTQQQKQILDQKSKFFAKQKQNSLTQNEINEDSRNFISEKTYSGSNNSNLKYISNENIIQNPSQQCQQLDFTSKILQNSIAEITKLKVDSNKMILYQENLVSPNIKARNQILDQNYPFNSIDTIDQFTLDYPKNINHFQTNLKFDQFIQNPNKIVSYPHRTSYLSQSNIIKSFKEKMKSHEQNLEKKSFQQSKTLRDKKKKFTNKKIESLQKLQETSIQSQKSENSYKKKMTNMIKRPSKLIGLQLIKYSGILALLSMIAMNIINFVQTNNNLLRQREEYQDFDWSFNIKKCQQLILQYQSILQLYQVSIFDGQESKSGRDLIGDIQTSQIQIYNNYKNLIIQTYQANSTYTNSLFSEVENYFIVQSSLSIR</sequence>
<name>I7M0F4_TETTS</name>
<protein>
    <submittedName>
        <fullName evidence="3">Transmembrane protein, putative</fullName>
    </submittedName>
</protein>
<feature type="transmembrane region" description="Helical" evidence="2">
    <location>
        <begin position="465"/>
        <end position="486"/>
    </location>
</feature>
<accession>I7M0F4</accession>
<feature type="region of interest" description="Disordered" evidence="1">
    <location>
        <begin position="400"/>
        <end position="419"/>
    </location>
</feature>